<name>A0ABQ9Z8F7_9CRUS</name>
<comment type="caution">
    <text evidence="1">The sequence shown here is derived from an EMBL/GenBank/DDBJ whole genome shotgun (WGS) entry which is preliminary data.</text>
</comment>
<evidence type="ECO:0000313" key="1">
    <source>
        <dbReference type="EMBL" id="KAK4009177.1"/>
    </source>
</evidence>
<protein>
    <submittedName>
        <fullName evidence="1">Uncharacterized protein</fullName>
    </submittedName>
</protein>
<dbReference type="EMBL" id="JAOYFB010000003">
    <property type="protein sequence ID" value="KAK4009177.1"/>
    <property type="molecule type" value="Genomic_DNA"/>
</dbReference>
<gene>
    <name evidence="1" type="ORF">OUZ56_018261</name>
</gene>
<organism evidence="1 2">
    <name type="scientific">Daphnia magna</name>
    <dbReference type="NCBI Taxonomy" id="35525"/>
    <lineage>
        <taxon>Eukaryota</taxon>
        <taxon>Metazoa</taxon>
        <taxon>Ecdysozoa</taxon>
        <taxon>Arthropoda</taxon>
        <taxon>Crustacea</taxon>
        <taxon>Branchiopoda</taxon>
        <taxon>Diplostraca</taxon>
        <taxon>Cladocera</taxon>
        <taxon>Anomopoda</taxon>
        <taxon>Daphniidae</taxon>
        <taxon>Daphnia</taxon>
    </lineage>
</organism>
<reference evidence="1 2" key="1">
    <citation type="journal article" date="2023" name="Nucleic Acids Res.">
        <title>The hologenome of Daphnia magna reveals possible DNA methylation and microbiome-mediated evolution of the host genome.</title>
        <authorList>
            <person name="Chaturvedi A."/>
            <person name="Li X."/>
            <person name="Dhandapani V."/>
            <person name="Marshall H."/>
            <person name="Kissane S."/>
            <person name="Cuenca-Cambronero M."/>
            <person name="Asole G."/>
            <person name="Calvet F."/>
            <person name="Ruiz-Romero M."/>
            <person name="Marangio P."/>
            <person name="Guigo R."/>
            <person name="Rago D."/>
            <person name="Mirbahai L."/>
            <person name="Eastwood N."/>
            <person name="Colbourne J.K."/>
            <person name="Zhou J."/>
            <person name="Mallon E."/>
            <person name="Orsini L."/>
        </authorList>
    </citation>
    <scope>NUCLEOTIDE SEQUENCE [LARGE SCALE GENOMIC DNA]</scope>
    <source>
        <strain evidence="1">LRV0_1</strain>
    </source>
</reference>
<dbReference type="Proteomes" id="UP001234178">
    <property type="component" value="Unassembled WGS sequence"/>
</dbReference>
<accession>A0ABQ9Z8F7</accession>
<keyword evidence="2" id="KW-1185">Reference proteome</keyword>
<sequence>MPISEELRKLVAEGKVNKKRPTAESLTIGKRWDRVQTVKIKLGTLNVENEVQYAVFMVYPNPKGDPSHYLFTQ</sequence>
<evidence type="ECO:0000313" key="2">
    <source>
        <dbReference type="Proteomes" id="UP001234178"/>
    </source>
</evidence>
<proteinExistence type="predicted"/>